<proteinExistence type="predicted"/>
<comment type="caution">
    <text evidence="1">The sequence shown here is derived from an EMBL/GenBank/DDBJ whole genome shotgun (WGS) entry which is preliminary data.</text>
</comment>
<keyword evidence="2" id="KW-1185">Reference proteome</keyword>
<accession>A0A8J2FT11</accession>
<dbReference type="PANTHER" id="PTHR39186">
    <property type="entry name" value="DUF2071 FAMILY PROTEIN"/>
    <property type="match status" value="1"/>
</dbReference>
<organism evidence="1 2">
    <name type="scientific">Candidatus Methylacidithermus pantelleriae</name>
    <dbReference type="NCBI Taxonomy" id="2744239"/>
    <lineage>
        <taxon>Bacteria</taxon>
        <taxon>Pseudomonadati</taxon>
        <taxon>Verrucomicrobiota</taxon>
        <taxon>Methylacidiphilae</taxon>
        <taxon>Methylacidiphilales</taxon>
        <taxon>Methylacidiphilaceae</taxon>
        <taxon>Candidatus Methylacidithermus</taxon>
    </lineage>
</organism>
<dbReference type="Pfam" id="PF09844">
    <property type="entry name" value="DUF2071"/>
    <property type="match status" value="1"/>
</dbReference>
<dbReference type="PANTHER" id="PTHR39186:SF1">
    <property type="entry name" value="DUF2071 DOMAIN-CONTAINING PROTEIN"/>
    <property type="match status" value="1"/>
</dbReference>
<evidence type="ECO:0000313" key="1">
    <source>
        <dbReference type="EMBL" id="CAF0700033.1"/>
    </source>
</evidence>
<dbReference type="AlphaFoldDB" id="A0A8J2FT11"/>
<reference evidence="1" key="1">
    <citation type="submission" date="2021-02" db="EMBL/GenBank/DDBJ databases">
        <authorList>
            <person name="Cremers G."/>
            <person name="Picone N."/>
        </authorList>
    </citation>
    <scope>NUCLEOTIDE SEQUENCE</scope>
    <source>
        <strain evidence="1">PQ17</strain>
    </source>
</reference>
<sequence>MTELSTPFLLARWENLLLFNFEVPPQSLEPYLPQGVELDLFEGRAYLSLVGFHFRLVRVAGFLPTPLLPAFDELNVRFYAKGRIEGRWVRAVVFIRELAPVWWAVFLGNLLYREHYAWAHLSHLVEKYPHRKVWRLAYRWRFQGKGGSMDAELDLDPVIPPAGSLEEFLSRRFYAFTQGPKGETRTFRVEHQPWRMWPARTATLRQDGSPVFGRDLGALRLPEPSNIFAMDGSLVRVSRSSRLSLD</sequence>
<gene>
    <name evidence="1" type="ORF">MPNT_320017</name>
</gene>
<evidence type="ECO:0000313" key="2">
    <source>
        <dbReference type="Proteomes" id="UP000663859"/>
    </source>
</evidence>
<dbReference type="InterPro" id="IPR018644">
    <property type="entry name" value="DUF2071"/>
</dbReference>
<dbReference type="Proteomes" id="UP000663859">
    <property type="component" value="Unassembled WGS sequence"/>
</dbReference>
<dbReference type="EMBL" id="CAJNOB010000026">
    <property type="protein sequence ID" value="CAF0700033.1"/>
    <property type="molecule type" value="Genomic_DNA"/>
</dbReference>
<protein>
    <recommendedName>
        <fullName evidence="3">DUF2071 domain-containing protein</fullName>
    </recommendedName>
</protein>
<name>A0A8J2FT11_9BACT</name>
<evidence type="ECO:0008006" key="3">
    <source>
        <dbReference type="Google" id="ProtNLM"/>
    </source>
</evidence>
<dbReference type="RefSeq" id="WP_174583376.1">
    <property type="nucleotide sequence ID" value="NZ_CAJNOB010000026.1"/>
</dbReference>